<keyword evidence="2" id="KW-1185">Reference proteome</keyword>
<protein>
    <submittedName>
        <fullName evidence="1">Uncharacterized protein</fullName>
    </submittedName>
</protein>
<dbReference type="HOGENOM" id="CLU_021108_5_1_1"/>
<proteinExistence type="predicted"/>
<accession>A0A0C3FU69</accession>
<evidence type="ECO:0000313" key="2">
    <source>
        <dbReference type="Proteomes" id="UP000054166"/>
    </source>
</evidence>
<gene>
    <name evidence="1" type="ORF">PILCRDRAFT_70688</name>
</gene>
<dbReference type="STRING" id="765440.A0A0C3FU69"/>
<reference evidence="1 2" key="1">
    <citation type="submission" date="2014-04" db="EMBL/GenBank/DDBJ databases">
        <authorList>
            <consortium name="DOE Joint Genome Institute"/>
            <person name="Kuo A."/>
            <person name="Tarkka M."/>
            <person name="Buscot F."/>
            <person name="Kohler A."/>
            <person name="Nagy L.G."/>
            <person name="Floudas D."/>
            <person name="Copeland A."/>
            <person name="Barry K.W."/>
            <person name="Cichocki N."/>
            <person name="Veneault-Fourrey C."/>
            <person name="LaButti K."/>
            <person name="Lindquist E.A."/>
            <person name="Lipzen A."/>
            <person name="Lundell T."/>
            <person name="Morin E."/>
            <person name="Murat C."/>
            <person name="Sun H."/>
            <person name="Tunlid A."/>
            <person name="Henrissat B."/>
            <person name="Grigoriev I.V."/>
            <person name="Hibbett D.S."/>
            <person name="Martin F."/>
            <person name="Nordberg H.P."/>
            <person name="Cantor M.N."/>
            <person name="Hua S.X."/>
        </authorList>
    </citation>
    <scope>NUCLEOTIDE SEQUENCE [LARGE SCALE GENOMIC DNA]</scope>
    <source>
        <strain evidence="1 2">F 1598</strain>
    </source>
</reference>
<sequence>MSQASEVYARLLLPKRLGFPLWNPAPDDNLVVEYREKGVNIGDVGLITSDGEFDFLFNICIPSDHAINQYGVPANFEDVSGSIQVSKNTKHHPPGTNIASNSKEDKAIDTRFSFTFSTSEGAILLMPEGGSQENLRDKGTFMDQALKHGLAWYEYANVTRRRLAENGSLYLVTGCDKTTSWGIASFSNSSGGNQVSLKFT</sequence>
<dbReference type="OrthoDB" id="2662290at2759"/>
<dbReference type="Proteomes" id="UP000054166">
    <property type="component" value="Unassembled WGS sequence"/>
</dbReference>
<reference evidence="2" key="2">
    <citation type="submission" date="2015-01" db="EMBL/GenBank/DDBJ databases">
        <title>Evolutionary Origins and Diversification of the Mycorrhizal Mutualists.</title>
        <authorList>
            <consortium name="DOE Joint Genome Institute"/>
            <consortium name="Mycorrhizal Genomics Consortium"/>
            <person name="Kohler A."/>
            <person name="Kuo A."/>
            <person name="Nagy L.G."/>
            <person name="Floudas D."/>
            <person name="Copeland A."/>
            <person name="Barry K.W."/>
            <person name="Cichocki N."/>
            <person name="Veneault-Fourrey C."/>
            <person name="LaButti K."/>
            <person name="Lindquist E.A."/>
            <person name="Lipzen A."/>
            <person name="Lundell T."/>
            <person name="Morin E."/>
            <person name="Murat C."/>
            <person name="Riley R."/>
            <person name="Ohm R."/>
            <person name="Sun H."/>
            <person name="Tunlid A."/>
            <person name="Henrissat B."/>
            <person name="Grigoriev I.V."/>
            <person name="Hibbett D.S."/>
            <person name="Martin F."/>
        </authorList>
    </citation>
    <scope>NUCLEOTIDE SEQUENCE [LARGE SCALE GENOMIC DNA]</scope>
    <source>
        <strain evidence="2">F 1598</strain>
    </source>
</reference>
<name>A0A0C3FU69_PILCF</name>
<dbReference type="EMBL" id="KN832994">
    <property type="protein sequence ID" value="KIM82446.1"/>
    <property type="molecule type" value="Genomic_DNA"/>
</dbReference>
<dbReference type="InParanoid" id="A0A0C3FU69"/>
<feature type="non-terminal residue" evidence="1">
    <location>
        <position position="200"/>
    </location>
</feature>
<dbReference type="AlphaFoldDB" id="A0A0C3FU69"/>
<evidence type="ECO:0000313" key="1">
    <source>
        <dbReference type="EMBL" id="KIM82446.1"/>
    </source>
</evidence>
<organism evidence="1 2">
    <name type="scientific">Piloderma croceum (strain F 1598)</name>
    <dbReference type="NCBI Taxonomy" id="765440"/>
    <lineage>
        <taxon>Eukaryota</taxon>
        <taxon>Fungi</taxon>
        <taxon>Dikarya</taxon>
        <taxon>Basidiomycota</taxon>
        <taxon>Agaricomycotina</taxon>
        <taxon>Agaricomycetes</taxon>
        <taxon>Agaricomycetidae</taxon>
        <taxon>Atheliales</taxon>
        <taxon>Atheliaceae</taxon>
        <taxon>Piloderma</taxon>
    </lineage>
</organism>